<keyword evidence="1" id="KW-1133">Transmembrane helix</keyword>
<accession>A0A829R6D4</accession>
<keyword evidence="1" id="KW-0812">Transmembrane</keyword>
<dbReference type="InterPro" id="IPR041489">
    <property type="entry name" value="PDZ_6"/>
</dbReference>
<protein>
    <recommendedName>
        <fullName evidence="2">PDZ domain-containing protein</fullName>
    </recommendedName>
</protein>
<dbReference type="RefSeq" id="WP_036105634.1">
    <property type="nucleotide sequence ID" value="NZ_AODG01000008.1"/>
</dbReference>
<dbReference type="SUPFAM" id="SSF50156">
    <property type="entry name" value="PDZ domain-like"/>
    <property type="match status" value="1"/>
</dbReference>
<dbReference type="Gene3D" id="2.30.42.10">
    <property type="match status" value="1"/>
</dbReference>
<dbReference type="EMBL" id="AODG01000008">
    <property type="protein sequence ID" value="EUJ28293.1"/>
    <property type="molecule type" value="Genomic_DNA"/>
</dbReference>
<comment type="caution">
    <text evidence="3">The sequence shown here is derived from an EMBL/GenBank/DDBJ whole genome shotgun (WGS) entry which is preliminary data.</text>
</comment>
<dbReference type="AlphaFoldDB" id="A0A829R6D4"/>
<evidence type="ECO:0000259" key="2">
    <source>
        <dbReference type="SMART" id="SM00228"/>
    </source>
</evidence>
<dbReference type="Proteomes" id="UP000019251">
    <property type="component" value="Unassembled WGS sequence"/>
</dbReference>
<dbReference type="InterPro" id="IPR036034">
    <property type="entry name" value="PDZ_sf"/>
</dbReference>
<feature type="transmembrane region" description="Helical" evidence="1">
    <location>
        <begin position="56"/>
        <end position="76"/>
    </location>
</feature>
<feature type="transmembrane region" description="Helical" evidence="1">
    <location>
        <begin position="106"/>
        <end position="123"/>
    </location>
</feature>
<evidence type="ECO:0000256" key="1">
    <source>
        <dbReference type="SAM" id="Phobius"/>
    </source>
</evidence>
<feature type="transmembrane region" description="Helical" evidence="1">
    <location>
        <begin position="143"/>
        <end position="165"/>
    </location>
</feature>
<feature type="domain" description="PDZ" evidence="2">
    <location>
        <begin position="284"/>
        <end position="365"/>
    </location>
</feature>
<dbReference type="InterPro" id="IPR001478">
    <property type="entry name" value="PDZ"/>
</dbReference>
<dbReference type="SMART" id="SM00228">
    <property type="entry name" value="PDZ"/>
    <property type="match status" value="1"/>
</dbReference>
<feature type="transmembrane region" description="Helical" evidence="1">
    <location>
        <begin position="15"/>
        <end position="35"/>
    </location>
</feature>
<proteinExistence type="predicted"/>
<dbReference type="Pfam" id="PF17820">
    <property type="entry name" value="PDZ_6"/>
    <property type="match status" value="1"/>
</dbReference>
<organism evidence="3 4">
    <name type="scientific">Listeria grayi FSL F6-1183</name>
    <dbReference type="NCBI Taxonomy" id="1265827"/>
    <lineage>
        <taxon>Bacteria</taxon>
        <taxon>Bacillati</taxon>
        <taxon>Bacillota</taxon>
        <taxon>Bacilli</taxon>
        <taxon>Bacillales</taxon>
        <taxon>Listeriaceae</taxon>
        <taxon>Listeria</taxon>
    </lineage>
</organism>
<feature type="transmembrane region" description="Helical" evidence="1">
    <location>
        <begin position="215"/>
        <end position="233"/>
    </location>
</feature>
<evidence type="ECO:0000313" key="3">
    <source>
        <dbReference type="EMBL" id="EUJ28293.1"/>
    </source>
</evidence>
<gene>
    <name evidence="3" type="ORF">LMUR_07014</name>
</gene>
<feature type="transmembrane region" description="Helical" evidence="1">
    <location>
        <begin position="82"/>
        <end position="99"/>
    </location>
</feature>
<feature type="transmembrane region" description="Helical" evidence="1">
    <location>
        <begin position="191"/>
        <end position="209"/>
    </location>
</feature>
<sequence>MNLWIEILAMIGRLFMQPVLYITVLATLLVGYRRVRQERRYFHVGIAPAGQELKRLFGYGLLVGLMISIISIVVGGTVTYEWLVLFNCVSVISLLIFAFRLHSAAILLGVTNLLFYILLFNKWEIPALIGFPSKKGAVLEDPLMLSLTVLLSVFLFAEALLIFVTKRKGNMPTLRKSRRGKLIGAFQLKKLWFIPVVLFIPGSVIVGLFDWWPVLSIGSHTFALVIVPFAFGYQMEVQGEEPVQAVRRLAKRVLLLAIVVAILAGLSFVWPILTLAAALVAIIGRIVISIMQTRRDRHLPKRYAPQADGLMLLGAKAGSPAERMNLIAGDKIVEVNGKKVANREQFYAALNLNRAFCKLKVLDTKQEPRIEQTALYENESYELGVLLVEPK</sequence>
<name>A0A829R6D4_LISGR</name>
<keyword evidence="1" id="KW-0472">Membrane</keyword>
<reference evidence="3 4" key="1">
    <citation type="submission" date="2012-12" db="EMBL/GenBank/DDBJ databases">
        <title>Novel taxa of Listeriaceae from agricultural environments in the United States.</title>
        <authorList>
            <person name="den Bakker H.C."/>
            <person name="Allred A."/>
            <person name="Warchocki S."/>
            <person name="Wright E.M."/>
            <person name="Burrell A."/>
            <person name="Nightingale K.K."/>
            <person name="Kephart D."/>
            <person name="Wiedmann M."/>
        </authorList>
    </citation>
    <scope>NUCLEOTIDE SEQUENCE [LARGE SCALE GENOMIC DNA]</scope>
    <source>
        <strain evidence="3 4">FSL F6-1183</strain>
    </source>
</reference>
<evidence type="ECO:0000313" key="4">
    <source>
        <dbReference type="Proteomes" id="UP000019251"/>
    </source>
</evidence>
<feature type="transmembrane region" description="Helical" evidence="1">
    <location>
        <begin position="253"/>
        <end position="270"/>
    </location>
</feature>